<evidence type="ECO:0000313" key="1">
    <source>
        <dbReference type="EMBL" id="SOQ54180.1"/>
    </source>
</evidence>
<sequence>MELDVMVARSLKLSPVFAQGTIRLTPCYMGLVTQMVKTGCALYSGITCCNVHLCLPISRASFSSGSYLDFSCVVGAFTNIQVHIHMINCCFVVWNLVARAKQFFVASRGNRTHHTLRGSRLPSHRVNRAVKLKQSLLKRYNNKAENCKNKTVSDEVVSMGGGYCLPLGDPSAHLPAYIKKNALHYL</sequence>
<dbReference type="EMBL" id="ODYU01009621">
    <property type="protein sequence ID" value="SOQ54180.1"/>
    <property type="molecule type" value="Genomic_DNA"/>
</dbReference>
<name>A0A2H1WM83_SPOFR</name>
<reference evidence="1" key="1">
    <citation type="submission" date="2016-07" db="EMBL/GenBank/DDBJ databases">
        <authorList>
            <person name="Bretaudeau A."/>
        </authorList>
    </citation>
    <scope>NUCLEOTIDE SEQUENCE</scope>
    <source>
        <strain evidence="1">Rice</strain>
        <tissue evidence="1">Whole body</tissue>
    </source>
</reference>
<dbReference type="AlphaFoldDB" id="A0A2H1WM83"/>
<organism evidence="1">
    <name type="scientific">Spodoptera frugiperda</name>
    <name type="common">Fall armyworm</name>
    <dbReference type="NCBI Taxonomy" id="7108"/>
    <lineage>
        <taxon>Eukaryota</taxon>
        <taxon>Metazoa</taxon>
        <taxon>Ecdysozoa</taxon>
        <taxon>Arthropoda</taxon>
        <taxon>Hexapoda</taxon>
        <taxon>Insecta</taxon>
        <taxon>Pterygota</taxon>
        <taxon>Neoptera</taxon>
        <taxon>Endopterygota</taxon>
        <taxon>Lepidoptera</taxon>
        <taxon>Glossata</taxon>
        <taxon>Ditrysia</taxon>
        <taxon>Noctuoidea</taxon>
        <taxon>Noctuidae</taxon>
        <taxon>Amphipyrinae</taxon>
        <taxon>Spodoptera</taxon>
    </lineage>
</organism>
<protein>
    <submittedName>
        <fullName evidence="1">SFRICE_005831</fullName>
    </submittedName>
</protein>
<proteinExistence type="predicted"/>
<gene>
    <name evidence="1" type="ORF">SFRICE_005831</name>
</gene>
<accession>A0A2H1WM83</accession>